<reference evidence="2" key="1">
    <citation type="submission" date="2014-11" db="EMBL/GenBank/DDBJ databases">
        <authorList>
            <person name="Otto D Thomas"/>
            <person name="Naeem Raeece"/>
        </authorList>
    </citation>
    <scope>NUCLEOTIDE SEQUENCE</scope>
</reference>
<feature type="compositionally biased region" description="Low complexity" evidence="1">
    <location>
        <begin position="780"/>
        <end position="801"/>
    </location>
</feature>
<feature type="region of interest" description="Disordered" evidence="1">
    <location>
        <begin position="693"/>
        <end position="717"/>
    </location>
</feature>
<feature type="region of interest" description="Disordered" evidence="1">
    <location>
        <begin position="951"/>
        <end position="986"/>
    </location>
</feature>
<organism evidence="2">
    <name type="scientific">Chromera velia CCMP2878</name>
    <dbReference type="NCBI Taxonomy" id="1169474"/>
    <lineage>
        <taxon>Eukaryota</taxon>
        <taxon>Sar</taxon>
        <taxon>Alveolata</taxon>
        <taxon>Colpodellida</taxon>
        <taxon>Chromeraceae</taxon>
        <taxon>Chromera</taxon>
    </lineage>
</organism>
<feature type="compositionally biased region" description="Basic residues" evidence="1">
    <location>
        <begin position="956"/>
        <end position="965"/>
    </location>
</feature>
<dbReference type="GO" id="GO:0035770">
    <property type="term" value="C:ribonucleoprotein granule"/>
    <property type="evidence" value="ECO:0007669"/>
    <property type="project" value="TreeGrafter"/>
</dbReference>
<dbReference type="PANTHER" id="PTHR21228:SF40">
    <property type="entry name" value="LD45607P"/>
    <property type="match status" value="1"/>
</dbReference>
<dbReference type="GO" id="GO:0044528">
    <property type="term" value="P:regulation of mitochondrial mRNA stability"/>
    <property type="evidence" value="ECO:0007669"/>
    <property type="project" value="TreeGrafter"/>
</dbReference>
<feature type="compositionally biased region" description="Basic and acidic residues" evidence="1">
    <location>
        <begin position="966"/>
        <end position="986"/>
    </location>
</feature>
<gene>
    <name evidence="2" type="ORF">Cvel_23916</name>
</gene>
<dbReference type="AlphaFoldDB" id="A0A0G4GYJ3"/>
<dbReference type="InterPro" id="IPR050870">
    <property type="entry name" value="FAST_kinase"/>
</dbReference>
<dbReference type="GO" id="GO:0000963">
    <property type="term" value="P:mitochondrial RNA processing"/>
    <property type="evidence" value="ECO:0007669"/>
    <property type="project" value="TreeGrafter"/>
</dbReference>
<dbReference type="EMBL" id="CDMZ01001684">
    <property type="protein sequence ID" value="CEM36196.1"/>
    <property type="molecule type" value="Genomic_DNA"/>
</dbReference>
<dbReference type="GO" id="GO:0003723">
    <property type="term" value="F:RNA binding"/>
    <property type="evidence" value="ECO:0007669"/>
    <property type="project" value="TreeGrafter"/>
</dbReference>
<protein>
    <submittedName>
        <fullName evidence="2">Uncharacterized protein</fullName>
    </submittedName>
</protein>
<feature type="region of interest" description="Disordered" evidence="1">
    <location>
        <begin position="760"/>
        <end position="803"/>
    </location>
</feature>
<sequence>MAYGNVISQLAYLLKTRAPWREVETVARLFQHRLPSLRPDQIPKGASLLAGADYKPREFWKQVAREGSRVLDQLSPVEVSTLVNALGRAQYKHEEFLRIVSAHLRNSEVEVPAVSLALVLNAFAKLAHRDPEFLAFAAQSLSYNLKELGSAQGLLMAVSAFAKFDFFNEQFFGALCYQMRGPHFASLLDEFSLPIVCNTLGKFQFQLNDTREILVRCALPLLPKMNSRSLTLCCSGLSKLGATDEVLRIGASRRFLSILRGDGVGGAVSGSEFSVQGVEGRCQKEQEREKEGQNDLEIETDNVCREGSAETERERGRLAQAHSGAHVNSQAVALFLTFLGRVAEGQAEAERVSATAQAVARRVAAIGVDEGGRECDAGVSSSSRGFLDDTTETRRGLTCDPSAESSSSGFSQAERKGEPAASSLLSPGRSVDVPLPWGPQEEEELLFLLGDFVRTRADQFAWQELSAILHAVAKIDRSASQDRERESAAGRKKKGIRIGVTACGRVAARLNETLMEREWRAWELSALLGALAKMETTESEAAFEQKTLFPDLLETQTEIGDVSPLTLSALVEGVHESVGGMETVGVMQESEYVGGRGGEAPGPVVPPHHQLAVTVSRLLADSEDLPSLSLKELVGVVSSLGVLGLQSKEGVVLIHRVIERVCEAKASYLSPNHAAELLGVLASLDILRPRLPPCDVPSGNKTQSNREEGEEGAVLGEPELAARKASSLLIRIAARAADTLSVQEAVHLSLAFALTSSDRAPGSALETGLVSPSFSRKRSSSSSSSLLSRRSSVSLSESPSPETGVSLAHLMRSLVVFSESHLKKEEEERVRTHEGGGDAIPQSALRPVLVACLCALTLPPVRGGPAELGPLGALRYENLWRLREVLESAGRLVGDAVAEKRSTGNEGGSERTDGVWGDDGSSVSSGLRGQLRKEKESLWDAVALSLCVSGKEKGGGGKRQRGNWRGKAERRGKQRGGREGKVSDFKETQELELQKSSESSFKQSATMSVCSSNDQESREVLPSWDPRQNTLIFGSGQTDIETPFQRVRSQGVCTDSTTDISRRFKSIKPPQFKQTRYAQV</sequence>
<accession>A0A0G4GYJ3</accession>
<dbReference type="GO" id="GO:0005759">
    <property type="term" value="C:mitochondrial matrix"/>
    <property type="evidence" value="ECO:0007669"/>
    <property type="project" value="TreeGrafter"/>
</dbReference>
<evidence type="ECO:0000256" key="1">
    <source>
        <dbReference type="SAM" id="MobiDB-lite"/>
    </source>
</evidence>
<feature type="compositionally biased region" description="Low complexity" evidence="1">
    <location>
        <begin position="402"/>
        <end position="411"/>
    </location>
</feature>
<feature type="region of interest" description="Disordered" evidence="1">
    <location>
        <begin position="899"/>
        <end position="929"/>
    </location>
</feature>
<name>A0A0G4GYJ3_9ALVE</name>
<feature type="compositionally biased region" description="Low complexity" evidence="1">
    <location>
        <begin position="914"/>
        <end position="926"/>
    </location>
</feature>
<proteinExistence type="predicted"/>
<dbReference type="VEuPathDB" id="CryptoDB:Cvel_23916"/>
<dbReference type="PANTHER" id="PTHR21228">
    <property type="entry name" value="FAST LEU-RICH DOMAIN-CONTAINING"/>
    <property type="match status" value="1"/>
</dbReference>
<evidence type="ECO:0000313" key="2">
    <source>
        <dbReference type="EMBL" id="CEM36196.1"/>
    </source>
</evidence>
<feature type="region of interest" description="Disordered" evidence="1">
    <location>
        <begin position="374"/>
        <end position="429"/>
    </location>
</feature>
<feature type="compositionally biased region" description="Basic and acidic residues" evidence="1">
    <location>
        <begin position="899"/>
        <end position="913"/>
    </location>
</feature>